<dbReference type="EMBL" id="MU167263">
    <property type="protein sequence ID" value="KAG0146285.1"/>
    <property type="molecule type" value="Genomic_DNA"/>
</dbReference>
<feature type="region of interest" description="Disordered" evidence="1">
    <location>
        <begin position="1"/>
        <end position="21"/>
    </location>
</feature>
<feature type="transmembrane region" description="Helical" evidence="2">
    <location>
        <begin position="173"/>
        <end position="193"/>
    </location>
</feature>
<keyword evidence="4" id="KW-1185">Reference proteome</keyword>
<proteinExistence type="predicted"/>
<sequence>MAPRPLSHSRRQRGLALPPRPPYWRPRVSSPLASEIVFADKEEKTDSIYISIDPHNRLDIPELEHVSRPRAFHIILSLLIDCLLSFLLCRIALDSMLNLRNTISTIPPSYKAEGKVMFCLPIHNADPQFVALADYPILPVGIPLSEFTELPDNCGFLPSLLVKLDQSASLSNFIPLFVTCFITLKLAFGLLFLRTSPNPRSPLNYLRNAVIFHFFFTYFTVLILKLNYKSILHRYPALEKIMTTSSEFMFFVLGFFACLCMLSLVVMPLLWIFSVHTGHRGRHETSLSPQSTLPTTHCPSKGLDARGSFVMSEKGLSAIPKQKKKALFSSF</sequence>
<accession>A0A9P6NMM6</accession>
<dbReference type="OrthoDB" id="2503432at2759"/>
<feature type="transmembrane region" description="Helical" evidence="2">
    <location>
        <begin position="248"/>
        <end position="273"/>
    </location>
</feature>
<organism evidence="3 4">
    <name type="scientific">Cronartium quercuum f. sp. fusiforme G11</name>
    <dbReference type="NCBI Taxonomy" id="708437"/>
    <lineage>
        <taxon>Eukaryota</taxon>
        <taxon>Fungi</taxon>
        <taxon>Dikarya</taxon>
        <taxon>Basidiomycota</taxon>
        <taxon>Pucciniomycotina</taxon>
        <taxon>Pucciniomycetes</taxon>
        <taxon>Pucciniales</taxon>
        <taxon>Coleosporiaceae</taxon>
        <taxon>Cronartium</taxon>
    </lineage>
</organism>
<evidence type="ECO:0000313" key="3">
    <source>
        <dbReference type="EMBL" id="KAG0146285.1"/>
    </source>
</evidence>
<evidence type="ECO:0000313" key="4">
    <source>
        <dbReference type="Proteomes" id="UP000886653"/>
    </source>
</evidence>
<dbReference type="AlphaFoldDB" id="A0A9P6NMM6"/>
<comment type="caution">
    <text evidence="3">The sequence shown here is derived from an EMBL/GenBank/DDBJ whole genome shotgun (WGS) entry which is preliminary data.</text>
</comment>
<evidence type="ECO:0000256" key="2">
    <source>
        <dbReference type="SAM" id="Phobius"/>
    </source>
</evidence>
<reference evidence="3" key="1">
    <citation type="submission" date="2013-11" db="EMBL/GenBank/DDBJ databases">
        <title>Genome sequence of the fusiform rust pathogen reveals effectors for host alternation and coevolution with pine.</title>
        <authorList>
            <consortium name="DOE Joint Genome Institute"/>
            <person name="Smith K."/>
            <person name="Pendleton A."/>
            <person name="Kubisiak T."/>
            <person name="Anderson C."/>
            <person name="Salamov A."/>
            <person name="Aerts A."/>
            <person name="Riley R."/>
            <person name="Clum A."/>
            <person name="Lindquist E."/>
            <person name="Ence D."/>
            <person name="Campbell M."/>
            <person name="Kronenberg Z."/>
            <person name="Feau N."/>
            <person name="Dhillon B."/>
            <person name="Hamelin R."/>
            <person name="Burleigh J."/>
            <person name="Smith J."/>
            <person name="Yandell M."/>
            <person name="Nelson C."/>
            <person name="Grigoriev I."/>
            <person name="Davis J."/>
        </authorList>
    </citation>
    <scope>NUCLEOTIDE SEQUENCE</scope>
    <source>
        <strain evidence="3">G11</strain>
    </source>
</reference>
<protein>
    <submittedName>
        <fullName evidence="3">Uncharacterized protein</fullName>
    </submittedName>
</protein>
<feature type="transmembrane region" description="Helical" evidence="2">
    <location>
        <begin position="205"/>
        <end position="228"/>
    </location>
</feature>
<keyword evidence="2" id="KW-1133">Transmembrane helix</keyword>
<name>A0A9P6NMM6_9BASI</name>
<keyword evidence="2" id="KW-0812">Transmembrane</keyword>
<gene>
    <name evidence="3" type="ORF">CROQUDRAFT_671272</name>
</gene>
<keyword evidence="2" id="KW-0472">Membrane</keyword>
<dbReference type="Proteomes" id="UP000886653">
    <property type="component" value="Unassembled WGS sequence"/>
</dbReference>
<evidence type="ECO:0000256" key="1">
    <source>
        <dbReference type="SAM" id="MobiDB-lite"/>
    </source>
</evidence>
<feature type="transmembrane region" description="Helical" evidence="2">
    <location>
        <begin position="71"/>
        <end position="93"/>
    </location>
</feature>